<proteinExistence type="predicted"/>
<dbReference type="GO" id="GO:1902201">
    <property type="term" value="P:negative regulation of bacterial-type flagellum-dependent cell motility"/>
    <property type="evidence" value="ECO:0007669"/>
    <property type="project" value="TreeGrafter"/>
</dbReference>
<dbReference type="Proteomes" id="UP000183810">
    <property type="component" value="Chromosome"/>
</dbReference>
<feature type="transmembrane region" description="Helical" evidence="2">
    <location>
        <begin position="113"/>
        <end position="131"/>
    </location>
</feature>
<feature type="transmembrane region" description="Helical" evidence="2">
    <location>
        <begin position="164"/>
        <end position="186"/>
    </location>
</feature>
<dbReference type="PANTHER" id="PTHR45138:SF9">
    <property type="entry name" value="DIGUANYLATE CYCLASE DGCM-RELATED"/>
    <property type="match status" value="1"/>
</dbReference>
<dbReference type="GO" id="GO:0005886">
    <property type="term" value="C:plasma membrane"/>
    <property type="evidence" value="ECO:0007669"/>
    <property type="project" value="TreeGrafter"/>
</dbReference>
<dbReference type="SMART" id="SM00267">
    <property type="entry name" value="GGDEF"/>
    <property type="match status" value="1"/>
</dbReference>
<name>A0A1J0VUC6_9NOCA</name>
<dbReference type="OrthoDB" id="23692at2"/>
<dbReference type="EMBL" id="CP018082">
    <property type="protein sequence ID" value="APE35630.1"/>
    <property type="molecule type" value="Genomic_DNA"/>
</dbReference>
<dbReference type="Gene3D" id="3.30.70.270">
    <property type="match status" value="1"/>
</dbReference>
<dbReference type="GO" id="GO:0043709">
    <property type="term" value="P:cell adhesion involved in single-species biofilm formation"/>
    <property type="evidence" value="ECO:0007669"/>
    <property type="project" value="TreeGrafter"/>
</dbReference>
<evidence type="ECO:0000259" key="3">
    <source>
        <dbReference type="PROSITE" id="PS50887"/>
    </source>
</evidence>
<organism evidence="4 5">
    <name type="scientific">Nocardia mangyaensis</name>
    <dbReference type="NCBI Taxonomy" id="2213200"/>
    <lineage>
        <taxon>Bacteria</taxon>
        <taxon>Bacillati</taxon>
        <taxon>Actinomycetota</taxon>
        <taxon>Actinomycetes</taxon>
        <taxon>Mycobacteriales</taxon>
        <taxon>Nocardiaceae</taxon>
        <taxon>Nocardia</taxon>
    </lineage>
</organism>
<accession>A0A1J0VUC6</accession>
<evidence type="ECO:0000256" key="2">
    <source>
        <dbReference type="SAM" id="Phobius"/>
    </source>
</evidence>
<dbReference type="SUPFAM" id="SSF55073">
    <property type="entry name" value="Nucleotide cyclase"/>
    <property type="match status" value="1"/>
</dbReference>
<evidence type="ECO:0000313" key="4">
    <source>
        <dbReference type="EMBL" id="APE35630.1"/>
    </source>
</evidence>
<dbReference type="AlphaFoldDB" id="A0A1J0VUC6"/>
<dbReference type="InterPro" id="IPR000160">
    <property type="entry name" value="GGDEF_dom"/>
</dbReference>
<dbReference type="RefSeq" id="WP_071928817.1">
    <property type="nucleotide sequence ID" value="NZ_CP018082.1"/>
</dbReference>
<sequence length="368" mass="39450">MNDGRTLRAWWKDPVDYQWLVRTLAARSALVPLKVLIGFAGAAIAVMGAVIAGTPVGPPGHPGVASTIGVISGTLWALRWWLLPWPNKTESLVLIACADVLFTMEFLQLQDRLFGAMGAVLFLGTGSYLSFFHSARALAVHTVWALLSVVVFSVRIATGSGVHLALAVALLLSAVVIATPAFQLLYSLLRTESLSDPLTELLNRRGLENQLPRLMDHHAAISVICFDLDRFKSVNDTWGHRIGDLVLVRTARRLRDAAGETAVVARTGGEEFVVAAPITAAAARKEAERLCQVVAEPAETTVVVTASVGVAVFDAAACPQCPRPAPDRLLHSADAAMYRAKQSGGNHVVVDDLTPPPNHHHTGPRPRS</sequence>
<dbReference type="KEGG" id="nsl:BOX37_18595"/>
<keyword evidence="5" id="KW-1185">Reference proteome</keyword>
<feature type="compositionally biased region" description="Basic residues" evidence="1">
    <location>
        <begin position="358"/>
        <end position="368"/>
    </location>
</feature>
<reference evidence="4" key="1">
    <citation type="submission" date="2016-11" db="EMBL/GenBank/DDBJ databases">
        <authorList>
            <person name="Jaros S."/>
            <person name="Januszkiewicz K."/>
            <person name="Wedrychowicz H."/>
        </authorList>
    </citation>
    <scope>NUCLEOTIDE SEQUENCE [LARGE SCALE GENOMIC DNA]</scope>
    <source>
        <strain evidence="4">Y48</strain>
    </source>
</reference>
<dbReference type="PANTHER" id="PTHR45138">
    <property type="entry name" value="REGULATORY COMPONENTS OF SENSORY TRANSDUCTION SYSTEM"/>
    <property type="match status" value="1"/>
</dbReference>
<dbReference type="NCBIfam" id="TIGR00254">
    <property type="entry name" value="GGDEF"/>
    <property type="match status" value="1"/>
</dbReference>
<dbReference type="InterPro" id="IPR029787">
    <property type="entry name" value="Nucleotide_cyclase"/>
</dbReference>
<feature type="domain" description="GGDEF" evidence="3">
    <location>
        <begin position="219"/>
        <end position="353"/>
    </location>
</feature>
<dbReference type="Pfam" id="PF00990">
    <property type="entry name" value="GGDEF"/>
    <property type="match status" value="1"/>
</dbReference>
<dbReference type="GO" id="GO:0052621">
    <property type="term" value="F:diguanylate cyclase activity"/>
    <property type="evidence" value="ECO:0007669"/>
    <property type="project" value="TreeGrafter"/>
</dbReference>
<protein>
    <recommendedName>
        <fullName evidence="3">GGDEF domain-containing protein</fullName>
    </recommendedName>
</protein>
<dbReference type="InterPro" id="IPR043128">
    <property type="entry name" value="Rev_trsase/Diguanyl_cyclase"/>
</dbReference>
<keyword evidence="2" id="KW-1133">Transmembrane helix</keyword>
<keyword evidence="2" id="KW-0472">Membrane</keyword>
<evidence type="ECO:0000256" key="1">
    <source>
        <dbReference type="SAM" id="MobiDB-lite"/>
    </source>
</evidence>
<feature type="transmembrane region" description="Helical" evidence="2">
    <location>
        <begin position="138"/>
        <end position="158"/>
    </location>
</feature>
<dbReference type="InterPro" id="IPR050469">
    <property type="entry name" value="Diguanylate_Cyclase"/>
</dbReference>
<keyword evidence="2" id="KW-0812">Transmembrane</keyword>
<dbReference type="CDD" id="cd01949">
    <property type="entry name" value="GGDEF"/>
    <property type="match status" value="1"/>
</dbReference>
<feature type="region of interest" description="Disordered" evidence="1">
    <location>
        <begin position="347"/>
        <end position="368"/>
    </location>
</feature>
<feature type="transmembrane region" description="Helical" evidence="2">
    <location>
        <begin position="31"/>
        <end position="52"/>
    </location>
</feature>
<evidence type="ECO:0000313" key="5">
    <source>
        <dbReference type="Proteomes" id="UP000183810"/>
    </source>
</evidence>
<dbReference type="PROSITE" id="PS50887">
    <property type="entry name" value="GGDEF"/>
    <property type="match status" value="1"/>
</dbReference>
<gene>
    <name evidence="4" type="ORF">BOX37_18595</name>
</gene>
<feature type="transmembrane region" description="Helical" evidence="2">
    <location>
        <begin position="64"/>
        <end position="82"/>
    </location>
</feature>